<keyword evidence="6 8" id="KW-0472">Membrane</keyword>
<sequence>MKNNHYSLSKLTLCILLATIISREGYSRIPASVAETGASGRLVSKTAIGVKGRVTSEKGEALVGVNVILKGTSTGMTTDANGDYTINVPDGSSVLVFSFIGYKKQEILVGNQSILNVTMAPDDQTLNEVVVTAYSSQRKKDITGAVSVVNVSEITKQPTGFITNQLQGQAAGVTVISSGQPGSDPQIRIRGINTFGNNTPLYIVDGVPTQNITNLNPNDVGSIQVLKDAGAASIYGSRASNGVIIITTKRGHGKINVQYDGYYGTQTPRKGNVWDLLSPQEEANLRWVANKNSGIPINDPMYGKGATPILPDYILPLGKMEGDPTVDPAKYYVNPNYTSADDYNTFYRIIKANKTGTDWFHEVFKPATNTSHNITVNGGTERGSYLFSLNYLHQQGTLLSTYLKRYSLRSNSQFNVSDHVRIGENLTYTISQNPKIDEQAANNVITVTYAMAPILPVYDIMGNYAGAFNTGYNGNNPVANLQRQARSNRDMGHRLFGNMYAEVDFLKNFTLRTNFGGETYFNSARSFWYPMYENPENSNTNSYSQSSNNGYTWTWTNTLTYQQQFGTDHDLKAVVGTEAYQNIFENLGGTTLSYFTFDPNYTTLSTGSGIQTNYSGRSQETLRSEFGRVDYSFRDKYLLSGTIRHDGSSKFVQYQYGWFPAVSAGWRVSKESFMTGVKWLSDLKLRGSWGVMGNQLNVNANNGYYTFVMDKSASYYDLGRTNNSNMAGFQVGQIGNPNAKWEKNINANIGIDATLLNGAIDITADFFRKDIKDLLYNPAIPGTQGVGTVPFVNIAGVKNTGLDLSVNGHKTFGNDLKLNVGLTFTTYKNEVTRVTDNTNFFYSTGRQHNGVDFVRNEVGHPIGSFYGYQIEGFWNSTEELNQANAKAQQATGSPTAVYQTDQALGRFRYSDTNGDGRITPEDRIFLGNPNPDFNYGINIGLNYRQFDLSAFFYGVQGNDLWNYNRYYTDFFASFLQAKSKTAYYDAWTPENHNAKVAIQETKMTFSTNGAPNSYYVENGSYLKLKNVQIGYNLPTALAKKVGVANLRVYVQAANLFTLTKYTGLDPEISGSAVSFGVDRGVYPNDRQYLAGLRFSF</sequence>
<evidence type="ECO:0000256" key="3">
    <source>
        <dbReference type="ARBA" id="ARBA00022452"/>
    </source>
</evidence>
<keyword evidence="2 8" id="KW-0813">Transport</keyword>
<evidence type="ECO:0000256" key="5">
    <source>
        <dbReference type="ARBA" id="ARBA00023077"/>
    </source>
</evidence>
<keyword evidence="5 9" id="KW-0798">TonB box</keyword>
<evidence type="ECO:0000259" key="10">
    <source>
        <dbReference type="Pfam" id="PF00593"/>
    </source>
</evidence>
<dbReference type="NCBIfam" id="TIGR04057">
    <property type="entry name" value="SusC_RagA_signa"/>
    <property type="match status" value="1"/>
</dbReference>
<dbReference type="OrthoDB" id="9768177at2"/>
<dbReference type="InterPro" id="IPR036942">
    <property type="entry name" value="Beta-barrel_TonB_sf"/>
</dbReference>
<dbReference type="Gene3D" id="2.60.40.1120">
    <property type="entry name" value="Carboxypeptidase-like, regulatory domain"/>
    <property type="match status" value="1"/>
</dbReference>
<dbReference type="RefSeq" id="WP_154173324.1">
    <property type="nucleotide sequence ID" value="NZ_WJXZ01000001.1"/>
</dbReference>
<evidence type="ECO:0000256" key="9">
    <source>
        <dbReference type="RuleBase" id="RU003357"/>
    </source>
</evidence>
<proteinExistence type="inferred from homology"/>
<evidence type="ECO:0000313" key="13">
    <source>
        <dbReference type="Proteomes" id="UP000441754"/>
    </source>
</evidence>
<evidence type="ECO:0000256" key="4">
    <source>
        <dbReference type="ARBA" id="ARBA00022692"/>
    </source>
</evidence>
<dbReference type="Pfam" id="PF07715">
    <property type="entry name" value="Plug"/>
    <property type="match status" value="1"/>
</dbReference>
<feature type="domain" description="TonB-dependent receptor plug" evidence="11">
    <location>
        <begin position="139"/>
        <end position="243"/>
    </location>
</feature>
<dbReference type="PROSITE" id="PS52016">
    <property type="entry name" value="TONB_DEPENDENT_REC_3"/>
    <property type="match status" value="1"/>
</dbReference>
<keyword evidence="3 8" id="KW-1134">Transmembrane beta strand</keyword>
<evidence type="ECO:0000313" key="12">
    <source>
        <dbReference type="EMBL" id="MRS60426.1"/>
    </source>
</evidence>
<dbReference type="Proteomes" id="UP000441754">
    <property type="component" value="Unassembled WGS sequence"/>
</dbReference>
<dbReference type="InterPro" id="IPR039426">
    <property type="entry name" value="TonB-dep_rcpt-like"/>
</dbReference>
<dbReference type="EMBL" id="WJXZ01000001">
    <property type="protein sequence ID" value="MRS60426.1"/>
    <property type="molecule type" value="Genomic_DNA"/>
</dbReference>
<keyword evidence="7 8" id="KW-0998">Cell outer membrane</keyword>
<dbReference type="SUPFAM" id="SSF56935">
    <property type="entry name" value="Porins"/>
    <property type="match status" value="1"/>
</dbReference>
<dbReference type="SUPFAM" id="SSF49464">
    <property type="entry name" value="Carboxypeptidase regulatory domain-like"/>
    <property type="match status" value="1"/>
</dbReference>
<organism evidence="12 13">
    <name type="scientific">Larkinella terrae</name>
    <dbReference type="NCBI Taxonomy" id="2025311"/>
    <lineage>
        <taxon>Bacteria</taxon>
        <taxon>Pseudomonadati</taxon>
        <taxon>Bacteroidota</taxon>
        <taxon>Cytophagia</taxon>
        <taxon>Cytophagales</taxon>
        <taxon>Spirosomataceae</taxon>
        <taxon>Larkinella</taxon>
    </lineage>
</organism>
<reference evidence="12 13" key="1">
    <citation type="journal article" date="2018" name="Antonie Van Leeuwenhoek">
        <title>Larkinella terrae sp. nov., isolated from soil on Jeju Island, South Korea.</title>
        <authorList>
            <person name="Ten L.N."/>
            <person name="Jeon J."/>
            <person name="Park S.J."/>
            <person name="Park S."/>
            <person name="Lee S.Y."/>
            <person name="Kim M.K."/>
            <person name="Jung H.Y."/>
        </authorList>
    </citation>
    <scope>NUCLEOTIDE SEQUENCE [LARGE SCALE GENOMIC DNA]</scope>
    <source>
        <strain evidence="12 13">KCTC 52001</strain>
    </source>
</reference>
<dbReference type="InterPro" id="IPR000531">
    <property type="entry name" value="Beta-barrel_TonB"/>
</dbReference>
<keyword evidence="4 8" id="KW-0812">Transmembrane</keyword>
<dbReference type="InterPro" id="IPR012910">
    <property type="entry name" value="Plug_dom"/>
</dbReference>
<accession>A0A7K0EG55</accession>
<evidence type="ECO:0000256" key="6">
    <source>
        <dbReference type="ARBA" id="ARBA00023136"/>
    </source>
</evidence>
<dbReference type="InterPro" id="IPR008969">
    <property type="entry name" value="CarboxyPept-like_regulatory"/>
</dbReference>
<dbReference type="Gene3D" id="2.170.130.10">
    <property type="entry name" value="TonB-dependent receptor, plug domain"/>
    <property type="match status" value="1"/>
</dbReference>
<evidence type="ECO:0000259" key="11">
    <source>
        <dbReference type="Pfam" id="PF07715"/>
    </source>
</evidence>
<evidence type="ECO:0000256" key="1">
    <source>
        <dbReference type="ARBA" id="ARBA00004571"/>
    </source>
</evidence>
<dbReference type="Pfam" id="PF13715">
    <property type="entry name" value="CarbopepD_reg_2"/>
    <property type="match status" value="1"/>
</dbReference>
<dbReference type="Gene3D" id="2.40.170.20">
    <property type="entry name" value="TonB-dependent receptor, beta-barrel domain"/>
    <property type="match status" value="1"/>
</dbReference>
<comment type="similarity">
    <text evidence="8 9">Belongs to the TonB-dependent receptor family.</text>
</comment>
<dbReference type="GO" id="GO:0009279">
    <property type="term" value="C:cell outer membrane"/>
    <property type="evidence" value="ECO:0007669"/>
    <property type="project" value="UniProtKB-SubCell"/>
</dbReference>
<evidence type="ECO:0000256" key="7">
    <source>
        <dbReference type="ARBA" id="ARBA00023237"/>
    </source>
</evidence>
<dbReference type="AlphaFoldDB" id="A0A7K0EG55"/>
<dbReference type="InterPro" id="IPR023997">
    <property type="entry name" value="TonB-dep_OMP_SusC/RagA_CS"/>
</dbReference>
<evidence type="ECO:0000256" key="2">
    <source>
        <dbReference type="ARBA" id="ARBA00022448"/>
    </source>
</evidence>
<dbReference type="Pfam" id="PF00593">
    <property type="entry name" value="TonB_dep_Rec_b-barrel"/>
    <property type="match status" value="1"/>
</dbReference>
<evidence type="ECO:0000256" key="8">
    <source>
        <dbReference type="PROSITE-ProRule" id="PRU01360"/>
    </source>
</evidence>
<gene>
    <name evidence="12" type="ORF">GJJ30_03905</name>
</gene>
<comment type="subcellular location">
    <subcellularLocation>
        <location evidence="1 8">Cell outer membrane</location>
        <topology evidence="1 8">Multi-pass membrane protein</topology>
    </subcellularLocation>
</comment>
<protein>
    <submittedName>
        <fullName evidence="12">SusC/RagA family TonB-linked outer membrane protein</fullName>
    </submittedName>
</protein>
<name>A0A7K0EG55_9BACT</name>
<feature type="domain" description="TonB-dependent receptor-like beta-barrel" evidence="10">
    <location>
        <begin position="466"/>
        <end position="829"/>
    </location>
</feature>
<dbReference type="InterPro" id="IPR037066">
    <property type="entry name" value="Plug_dom_sf"/>
</dbReference>
<dbReference type="NCBIfam" id="TIGR04056">
    <property type="entry name" value="OMP_RagA_SusC"/>
    <property type="match status" value="1"/>
</dbReference>
<dbReference type="InterPro" id="IPR023996">
    <property type="entry name" value="TonB-dep_OMP_SusC/RagA"/>
</dbReference>
<keyword evidence="13" id="KW-1185">Reference proteome</keyword>
<comment type="caution">
    <text evidence="12">The sequence shown here is derived from an EMBL/GenBank/DDBJ whole genome shotgun (WGS) entry which is preliminary data.</text>
</comment>